<feature type="region of interest" description="Disordered" evidence="1">
    <location>
        <begin position="565"/>
        <end position="727"/>
    </location>
</feature>
<feature type="region of interest" description="Disordered" evidence="1">
    <location>
        <begin position="421"/>
        <end position="469"/>
    </location>
</feature>
<feature type="compositionally biased region" description="Basic and acidic residues" evidence="1">
    <location>
        <begin position="802"/>
        <end position="812"/>
    </location>
</feature>
<feature type="compositionally biased region" description="Acidic residues" evidence="1">
    <location>
        <begin position="785"/>
        <end position="801"/>
    </location>
</feature>
<feature type="compositionally biased region" description="Basic and acidic residues" evidence="1">
    <location>
        <begin position="744"/>
        <end position="775"/>
    </location>
</feature>
<gene>
    <name evidence="2" type="primary">LOC100185482</name>
</gene>
<dbReference type="InterPro" id="IPR035979">
    <property type="entry name" value="RBD_domain_sf"/>
</dbReference>
<feature type="compositionally biased region" description="Polar residues" evidence="1">
    <location>
        <begin position="312"/>
        <end position="321"/>
    </location>
</feature>
<dbReference type="Gene3D" id="3.30.70.330">
    <property type="match status" value="1"/>
</dbReference>
<feature type="compositionally biased region" description="Low complexity" evidence="1">
    <location>
        <begin position="424"/>
        <end position="436"/>
    </location>
</feature>
<dbReference type="AlphaFoldDB" id="A0A6F9DIB4"/>
<feature type="compositionally biased region" description="Polar residues" evidence="1">
    <location>
        <begin position="197"/>
        <end position="210"/>
    </location>
</feature>
<protein>
    <submittedName>
        <fullName evidence="2">Uncharacterized protein LOC100185482</fullName>
    </submittedName>
</protein>
<feature type="compositionally biased region" description="Basic and acidic residues" evidence="1">
    <location>
        <begin position="587"/>
        <end position="598"/>
    </location>
</feature>
<feature type="compositionally biased region" description="Polar residues" evidence="1">
    <location>
        <begin position="169"/>
        <end position="179"/>
    </location>
</feature>
<evidence type="ECO:0000313" key="2">
    <source>
        <dbReference type="EMBL" id="CAB3262941.1"/>
    </source>
</evidence>
<feature type="compositionally biased region" description="Polar residues" evidence="1">
    <location>
        <begin position="42"/>
        <end position="53"/>
    </location>
</feature>
<feature type="compositionally biased region" description="Basic and acidic residues" evidence="1">
    <location>
        <begin position="639"/>
        <end position="661"/>
    </location>
</feature>
<feature type="compositionally biased region" description="Basic and acidic residues" evidence="1">
    <location>
        <begin position="330"/>
        <end position="345"/>
    </location>
</feature>
<feature type="compositionally biased region" description="Polar residues" evidence="1">
    <location>
        <begin position="110"/>
        <end position="123"/>
    </location>
</feature>
<proteinExistence type="evidence at transcript level"/>
<feature type="compositionally biased region" description="Polar residues" evidence="1">
    <location>
        <begin position="264"/>
        <end position="275"/>
    </location>
</feature>
<feature type="region of interest" description="Disordered" evidence="1">
    <location>
        <begin position="1"/>
        <end position="123"/>
    </location>
</feature>
<evidence type="ECO:0000256" key="1">
    <source>
        <dbReference type="SAM" id="MobiDB-lite"/>
    </source>
</evidence>
<feature type="compositionally biased region" description="Acidic residues" evidence="1">
    <location>
        <begin position="924"/>
        <end position="942"/>
    </location>
</feature>
<dbReference type="GO" id="GO:0003676">
    <property type="term" value="F:nucleic acid binding"/>
    <property type="evidence" value="ECO:0007669"/>
    <property type="project" value="InterPro"/>
</dbReference>
<feature type="compositionally biased region" description="Basic and acidic residues" evidence="1">
    <location>
        <begin position="669"/>
        <end position="723"/>
    </location>
</feature>
<feature type="compositionally biased region" description="Basic and acidic residues" evidence="1">
    <location>
        <begin position="276"/>
        <end position="293"/>
    </location>
</feature>
<feature type="compositionally biased region" description="Basic and acidic residues" evidence="1">
    <location>
        <begin position="85"/>
        <end position="101"/>
    </location>
</feature>
<feature type="compositionally biased region" description="Basic and acidic residues" evidence="1">
    <location>
        <begin position="831"/>
        <end position="890"/>
    </location>
</feature>
<feature type="compositionally biased region" description="Basic and acidic residues" evidence="1">
    <location>
        <begin position="618"/>
        <end position="632"/>
    </location>
</feature>
<feature type="region of interest" description="Disordered" evidence="1">
    <location>
        <begin position="138"/>
        <end position="360"/>
    </location>
</feature>
<feature type="compositionally biased region" description="Polar residues" evidence="1">
    <location>
        <begin position="438"/>
        <end position="447"/>
    </location>
</feature>
<feature type="compositionally biased region" description="Basic and acidic residues" evidence="1">
    <location>
        <begin position="450"/>
        <end position="469"/>
    </location>
</feature>
<accession>A0A6F9DIB4</accession>
<feature type="compositionally biased region" description="Basic and acidic residues" evidence="1">
    <location>
        <begin position="239"/>
        <end position="263"/>
    </location>
</feature>
<dbReference type="SUPFAM" id="SSF54928">
    <property type="entry name" value="RNA-binding domain, RBD"/>
    <property type="match status" value="1"/>
</dbReference>
<name>A0A6F9DIB4_9ASCI</name>
<dbReference type="InterPro" id="IPR012677">
    <property type="entry name" value="Nucleotide-bd_a/b_plait_sf"/>
</dbReference>
<reference evidence="2" key="1">
    <citation type="submission" date="2020-04" db="EMBL/GenBank/DDBJ databases">
        <authorList>
            <person name="Neveu A P."/>
        </authorList>
    </citation>
    <scope>NUCLEOTIDE SEQUENCE</scope>
    <source>
        <tissue evidence="2">Whole embryo</tissue>
    </source>
</reference>
<sequence>MDRYGAPHFRESSAQSYPVRQPPSRSGLLGPVPPPDHRPQPQSILKNSRQSEWQGARPAASTRDGILGAPPKQASRDNYGGRPATWDERHIKPNDGRKSDEVSQLMKSLGLSQSDIQKLSQMPENEINVNNLARAIGDLKKGQSPQFPKDRTSAYDPAQPTADYDYNRRGSSYQSNSRAPYQRNDASAPREPPYSRGDTSSYNPPTSSGFKSAGPPRNQPLPRKQAPMPDNDSYGNSRNVDRRRERGRDDDDYHSRDERDRYTRSSSDQYSQARNETLRTKRIVEEINDDRQGHVSGYGRQTRMDSGKKSQPPRSVGNTSRPAPRGLLRGPDHRSSPDKGRRWERGSGSSAGLLGNPLQPNAQGLNSLAAAVGRSPQSSLSVTQAASTVLNPLLLAGQTDPAVLEVQLQAIKVLQAEALKQQPSRSSASSFDSHNSSKPRQARQSYPPTERLDRREEDNRRNAKKEADEMRAMRGRVLYMRFKSNRILELDLKQLAAAFGRVTNILIIRAKIPNGFNQAFMEMEQYDCAAAMVEHYKAKPPIVCGCSVLVDRSNYRDLQLRINPQDRKRERSISPIRKGTTQLPSKRLREGRFEEEPRLNVLVSENKRLVTHTAGKTPPKDAKHDNKNDSKRKGSRSSSADRKKSSRSKTPEKRRTSDRRRPTSAQKTNTKESSKKDETKAEKDEAAKKKPEEEKVEKVNDESEDTNAEKKNVKQMEKTKDTVVEADPLDAIADELALHDDFSIMDDYNHEEDKEAKQAEVKETKEQQKDGKDPPTDLDLNGGDLDLEDVNVDVSQDEEEVPADKDAMKTETDGQDDSTETDAVPFVEPMDDVKQEDAGDEIKTEVDFADVKQEVNDVKVEENPEDKKTEKEDGGDEVDGKVDEIQVKEEESVEMNESQTEDSQPDVETSQETVEEGIPSPDVDAVDDEEEEDVNQEQEESLQDSSPNDQADEVARLKFIITSALQEVNNARDQLVALNKTTKNRATVAVSKKLKLCLDGAVTRLEGADEA</sequence>
<feature type="region of interest" description="Disordered" evidence="1">
    <location>
        <begin position="744"/>
        <end position="953"/>
    </location>
</feature>
<feature type="compositionally biased region" description="Acidic residues" evidence="1">
    <location>
        <begin position="891"/>
        <end position="905"/>
    </location>
</feature>
<dbReference type="EMBL" id="LR787079">
    <property type="protein sequence ID" value="CAB3262941.1"/>
    <property type="molecule type" value="mRNA"/>
</dbReference>
<organism evidence="2">
    <name type="scientific">Phallusia mammillata</name>
    <dbReference type="NCBI Taxonomy" id="59560"/>
    <lineage>
        <taxon>Eukaryota</taxon>
        <taxon>Metazoa</taxon>
        <taxon>Chordata</taxon>
        <taxon>Tunicata</taxon>
        <taxon>Ascidiacea</taxon>
        <taxon>Phlebobranchia</taxon>
        <taxon>Ascidiidae</taxon>
        <taxon>Phallusia</taxon>
    </lineage>
</organism>
<feature type="compositionally biased region" description="Basic and acidic residues" evidence="1">
    <location>
        <begin position="1"/>
        <end position="11"/>
    </location>
</feature>